<feature type="non-terminal residue" evidence="3">
    <location>
        <position position="1"/>
    </location>
</feature>
<keyword evidence="1" id="KW-0175">Coiled coil</keyword>
<protein>
    <recommendedName>
        <fullName evidence="4">Reverse transcriptase domain-containing protein</fullName>
    </recommendedName>
</protein>
<reference evidence="3" key="1">
    <citation type="journal article" date="2019" name="Sci. Rep.">
        <title>Draft genome of Tanacetum cinerariifolium, the natural source of mosquito coil.</title>
        <authorList>
            <person name="Yamashiro T."/>
            <person name="Shiraishi A."/>
            <person name="Satake H."/>
            <person name="Nakayama K."/>
        </authorList>
    </citation>
    <scope>NUCLEOTIDE SEQUENCE</scope>
</reference>
<proteinExistence type="predicted"/>
<dbReference type="AlphaFoldDB" id="A0A699IN49"/>
<evidence type="ECO:0000256" key="1">
    <source>
        <dbReference type="SAM" id="Coils"/>
    </source>
</evidence>
<evidence type="ECO:0000313" key="3">
    <source>
        <dbReference type="EMBL" id="GEZ77891.1"/>
    </source>
</evidence>
<feature type="region of interest" description="Disordered" evidence="2">
    <location>
        <begin position="20"/>
        <end position="50"/>
    </location>
</feature>
<evidence type="ECO:0000256" key="2">
    <source>
        <dbReference type="SAM" id="MobiDB-lite"/>
    </source>
</evidence>
<sequence length="495" mass="57083">RCIQASLGKRPGIASCCTEYTDRNGSVPSPEPSPEHQLPSPSNDPIPTTKDSLKLQELMDLCTTLSNKVLDLESEVIDIKSSFTNKIEKLEDRVHKLGEENKILKEKSFKSTKIDIASPAKAYNLDLQHSKKVLSMQDIDEEEPAEVEEVLEVVTAAKLITEVVTTTEPTTTADQVPKVSGLRRRRGVVIQDPEEPASSVIVHTEVQSKDKGKGILIEEPKPLKGQVQIKQDEVFTRQLKAELNTNINWNDVIEQVKRSKRQNNAMMSKIRPMFEKHYNSNQAFLEKVEDEVTVQEKEIEEEEGNKRQSQSLEQEIAKKQRMYEEAGELKRHLQIVSNDDDDVYTEATPLASKVPVIDYQIHDENNKPYYKIIRADGSHKLFLSFITLLKNFDREDLETLWKLVKEMFETTEPKNFSDDFFLNILKIMFENPNIKANVWKDQKMFLLVEKKYPLIHFTLEQMLNNVRLEVEEESEMSLELLRLVRRQLNEGYVPE</sequence>
<organism evidence="3">
    <name type="scientific">Tanacetum cinerariifolium</name>
    <name type="common">Dalmatian daisy</name>
    <name type="synonym">Chrysanthemum cinerariifolium</name>
    <dbReference type="NCBI Taxonomy" id="118510"/>
    <lineage>
        <taxon>Eukaryota</taxon>
        <taxon>Viridiplantae</taxon>
        <taxon>Streptophyta</taxon>
        <taxon>Embryophyta</taxon>
        <taxon>Tracheophyta</taxon>
        <taxon>Spermatophyta</taxon>
        <taxon>Magnoliopsida</taxon>
        <taxon>eudicotyledons</taxon>
        <taxon>Gunneridae</taxon>
        <taxon>Pentapetalae</taxon>
        <taxon>asterids</taxon>
        <taxon>campanulids</taxon>
        <taxon>Asterales</taxon>
        <taxon>Asteraceae</taxon>
        <taxon>Asteroideae</taxon>
        <taxon>Anthemideae</taxon>
        <taxon>Anthemidinae</taxon>
        <taxon>Tanacetum</taxon>
    </lineage>
</organism>
<dbReference type="EMBL" id="BKCJ010322434">
    <property type="protein sequence ID" value="GEZ77891.1"/>
    <property type="molecule type" value="Genomic_DNA"/>
</dbReference>
<feature type="coiled-coil region" evidence="1">
    <location>
        <begin position="285"/>
        <end position="329"/>
    </location>
</feature>
<evidence type="ECO:0008006" key="4">
    <source>
        <dbReference type="Google" id="ProtNLM"/>
    </source>
</evidence>
<feature type="coiled-coil region" evidence="1">
    <location>
        <begin position="55"/>
        <end position="107"/>
    </location>
</feature>
<comment type="caution">
    <text evidence="3">The sequence shown here is derived from an EMBL/GenBank/DDBJ whole genome shotgun (WGS) entry which is preliminary data.</text>
</comment>
<feature type="compositionally biased region" description="Polar residues" evidence="2">
    <location>
        <begin position="39"/>
        <end position="50"/>
    </location>
</feature>
<name>A0A699IN49_TANCI</name>
<gene>
    <name evidence="3" type="ORF">Tci_549864</name>
</gene>
<accession>A0A699IN49</accession>